<organism evidence="1 2">
    <name type="scientific">Eumeta variegata</name>
    <name type="common">Bagworm moth</name>
    <name type="synonym">Eumeta japonica</name>
    <dbReference type="NCBI Taxonomy" id="151549"/>
    <lineage>
        <taxon>Eukaryota</taxon>
        <taxon>Metazoa</taxon>
        <taxon>Ecdysozoa</taxon>
        <taxon>Arthropoda</taxon>
        <taxon>Hexapoda</taxon>
        <taxon>Insecta</taxon>
        <taxon>Pterygota</taxon>
        <taxon>Neoptera</taxon>
        <taxon>Endopterygota</taxon>
        <taxon>Lepidoptera</taxon>
        <taxon>Glossata</taxon>
        <taxon>Ditrysia</taxon>
        <taxon>Tineoidea</taxon>
        <taxon>Psychidae</taxon>
        <taxon>Oiketicinae</taxon>
        <taxon>Eumeta</taxon>
    </lineage>
</organism>
<evidence type="ECO:0000313" key="2">
    <source>
        <dbReference type="Proteomes" id="UP000299102"/>
    </source>
</evidence>
<comment type="caution">
    <text evidence="1">The sequence shown here is derived from an EMBL/GenBank/DDBJ whole genome shotgun (WGS) entry which is preliminary data.</text>
</comment>
<protein>
    <submittedName>
        <fullName evidence="1">Uncharacterized protein</fullName>
    </submittedName>
</protein>
<dbReference type="EMBL" id="BGZK01000660">
    <property type="protein sequence ID" value="GBP55052.1"/>
    <property type="molecule type" value="Genomic_DNA"/>
</dbReference>
<keyword evidence="2" id="KW-1185">Reference proteome</keyword>
<dbReference type="Proteomes" id="UP000299102">
    <property type="component" value="Unassembled WGS sequence"/>
</dbReference>
<proteinExistence type="predicted"/>
<accession>A0A4C1WWN4</accession>
<reference evidence="1 2" key="1">
    <citation type="journal article" date="2019" name="Commun. Biol.">
        <title>The bagworm genome reveals a unique fibroin gene that provides high tensile strength.</title>
        <authorList>
            <person name="Kono N."/>
            <person name="Nakamura H."/>
            <person name="Ohtoshi R."/>
            <person name="Tomita M."/>
            <person name="Numata K."/>
            <person name="Arakawa K."/>
        </authorList>
    </citation>
    <scope>NUCLEOTIDE SEQUENCE [LARGE SCALE GENOMIC DNA]</scope>
</reference>
<dbReference type="AlphaFoldDB" id="A0A4C1WWN4"/>
<name>A0A4C1WWN4_EUMVA</name>
<gene>
    <name evidence="1" type="ORF">EVAR_46348_1</name>
</gene>
<sequence>MSPLGCQYVMRHTGQMHPRRRWRPGSYGCMARKLGCAQFECSGRRGSNKKRKQPAAGGEAQFNNDDGVLIRTLTSGGAIVLHTFCQRQLCSMFLRRCPNAETLSRHESPDCRGGLRMRINADTTNAT</sequence>
<evidence type="ECO:0000313" key="1">
    <source>
        <dbReference type="EMBL" id="GBP55052.1"/>
    </source>
</evidence>